<comment type="caution">
    <text evidence="2">The sequence shown here is derived from an EMBL/GenBank/DDBJ whole genome shotgun (WGS) entry which is preliminary data.</text>
</comment>
<keyword evidence="3" id="KW-1185">Reference proteome</keyword>
<dbReference type="AlphaFoldDB" id="A0A8H5F9P3"/>
<evidence type="ECO:0000256" key="1">
    <source>
        <dbReference type="SAM" id="MobiDB-lite"/>
    </source>
</evidence>
<dbReference type="EMBL" id="JAACJK010000125">
    <property type="protein sequence ID" value="KAF5328901.1"/>
    <property type="molecule type" value="Genomic_DNA"/>
</dbReference>
<sequence>MASFPDVESLSQEIAQIHLQGDLILDQAVGQHIRRVTIAQILNAPGMGLPNHRLRIGGRECKFVELVANVVSVEKSEFEITFVLDDGYGRTEARLSIPRPGAKPLSEKITVGIDSLECVHHYLDCLTADNRHGYYTVIGRPFDYAHIEGKVHRPPDASQPNIQIFSLRRLKSGDEISLHMLQILSEIRVEWTLNGNNPGTILQRFFFLQNSESMDNITAAEPAEPTVKPVSKPLAGELPSPPKQARAKTRSQSNSAHQGPLAEDSALPQKIGRVKTSSMSNQAEVLPAEGIGSTYTPPKRTKPRKSTLQEPLHGGAPQSDSNRDRKGKSKEPFTPFPVTNILGASIPSREPASSLIVLRNPPVKRSAKNLPDALRIHPKSVGSHILRYFRHNMRAATSDSGIAVHNEMLKFLMLEQGLMTMEPLDFK</sequence>
<organism evidence="2 3">
    <name type="scientific">Ephemerocybe angulata</name>
    <dbReference type="NCBI Taxonomy" id="980116"/>
    <lineage>
        <taxon>Eukaryota</taxon>
        <taxon>Fungi</taxon>
        <taxon>Dikarya</taxon>
        <taxon>Basidiomycota</taxon>
        <taxon>Agaricomycotina</taxon>
        <taxon>Agaricomycetes</taxon>
        <taxon>Agaricomycetidae</taxon>
        <taxon>Agaricales</taxon>
        <taxon>Agaricineae</taxon>
        <taxon>Psathyrellaceae</taxon>
        <taxon>Ephemerocybe</taxon>
    </lineage>
</organism>
<proteinExistence type="predicted"/>
<evidence type="ECO:0000313" key="3">
    <source>
        <dbReference type="Proteomes" id="UP000541558"/>
    </source>
</evidence>
<gene>
    <name evidence="2" type="ORF">D9611_014271</name>
</gene>
<accession>A0A8H5F9P3</accession>
<reference evidence="2 3" key="1">
    <citation type="journal article" date="2020" name="ISME J.">
        <title>Uncovering the hidden diversity of litter-decomposition mechanisms in mushroom-forming fungi.</title>
        <authorList>
            <person name="Floudas D."/>
            <person name="Bentzer J."/>
            <person name="Ahren D."/>
            <person name="Johansson T."/>
            <person name="Persson P."/>
            <person name="Tunlid A."/>
        </authorList>
    </citation>
    <scope>NUCLEOTIDE SEQUENCE [LARGE SCALE GENOMIC DNA]</scope>
    <source>
        <strain evidence="2 3">CBS 175.51</strain>
    </source>
</reference>
<name>A0A8H5F9P3_9AGAR</name>
<dbReference type="InterPro" id="IPR012340">
    <property type="entry name" value="NA-bd_OB-fold"/>
</dbReference>
<protein>
    <submittedName>
        <fullName evidence="2">Uncharacterized protein</fullName>
    </submittedName>
</protein>
<dbReference type="Proteomes" id="UP000541558">
    <property type="component" value="Unassembled WGS sequence"/>
</dbReference>
<dbReference type="Gene3D" id="2.40.50.140">
    <property type="entry name" value="Nucleic acid-binding proteins"/>
    <property type="match status" value="1"/>
</dbReference>
<dbReference type="SUPFAM" id="SSF50249">
    <property type="entry name" value="Nucleic acid-binding proteins"/>
    <property type="match status" value="1"/>
</dbReference>
<feature type="region of interest" description="Disordered" evidence="1">
    <location>
        <begin position="222"/>
        <end position="345"/>
    </location>
</feature>
<dbReference type="OrthoDB" id="10296980at2759"/>
<evidence type="ECO:0000313" key="2">
    <source>
        <dbReference type="EMBL" id="KAF5328901.1"/>
    </source>
</evidence>